<accession>H6QB80</accession>
<name>H6QB80_PYROT</name>
<dbReference type="STRING" id="698757.Pogu_2050"/>
<dbReference type="eggNOG" id="arCOG09758">
    <property type="taxonomic scope" value="Archaea"/>
</dbReference>
<dbReference type="Proteomes" id="UP000009062">
    <property type="component" value="Chromosome"/>
</dbReference>
<proteinExistence type="predicted"/>
<dbReference type="AlphaFoldDB" id="H6QB80"/>
<dbReference type="HOGENOM" id="CLU_2257482_0_0_2"/>
<sequence length="103" mass="10982">MAPKSPDVLNFAKGRVTLYGKIVALSSYGLLKTSEGLICNLGGVNATCLLFKTDICPILGVLKLIGVNARASPLNLVSISVLTFNFTEAKWKWVKFPAAGRGI</sequence>
<reference evidence="1 2" key="1">
    <citation type="journal article" date="2012" name="Stand. Genomic Sci.">
        <title>Complete genome sequence of Pyrobaculum oguniense.</title>
        <authorList>
            <person name="Bernick D.L."/>
            <person name="Karplus K."/>
            <person name="Lui L.M."/>
            <person name="Coker J.K."/>
            <person name="Murphy J.N."/>
            <person name="Chan P.P."/>
            <person name="Cozen A.E."/>
            <person name="Lowe T.M."/>
        </authorList>
    </citation>
    <scope>NUCLEOTIDE SEQUENCE [LARGE SCALE GENOMIC DNA]</scope>
    <source>
        <strain evidence="1 2">TE7</strain>
    </source>
</reference>
<dbReference type="KEGG" id="pog:Pogu_2050"/>
<organism evidence="1 2">
    <name type="scientific">Pyrobaculum oguniense (strain DSM 13380 / JCM 10595 / TE7)</name>
    <dbReference type="NCBI Taxonomy" id="698757"/>
    <lineage>
        <taxon>Archaea</taxon>
        <taxon>Thermoproteota</taxon>
        <taxon>Thermoprotei</taxon>
        <taxon>Thermoproteales</taxon>
        <taxon>Thermoproteaceae</taxon>
        <taxon>Pyrobaculum</taxon>
    </lineage>
</organism>
<evidence type="ECO:0000313" key="1">
    <source>
        <dbReference type="EMBL" id="AFA40077.1"/>
    </source>
</evidence>
<keyword evidence="2" id="KW-1185">Reference proteome</keyword>
<dbReference type="EMBL" id="CP003316">
    <property type="protein sequence ID" value="AFA40077.1"/>
    <property type="molecule type" value="Genomic_DNA"/>
</dbReference>
<evidence type="ECO:0000313" key="2">
    <source>
        <dbReference type="Proteomes" id="UP000009062"/>
    </source>
</evidence>
<protein>
    <submittedName>
        <fullName evidence="1">Uncharacterized protein</fullName>
    </submittedName>
</protein>
<gene>
    <name evidence="1" type="ordered locus">Pogu_2050</name>
</gene>